<dbReference type="EMBL" id="JARKIF010000001">
    <property type="protein sequence ID" value="KAJ7651102.1"/>
    <property type="molecule type" value="Genomic_DNA"/>
</dbReference>
<gene>
    <name evidence="1" type="ORF">FB45DRAFT_31107</name>
</gene>
<proteinExistence type="predicted"/>
<dbReference type="AlphaFoldDB" id="A0AAD7G2U3"/>
<organism evidence="1 2">
    <name type="scientific">Roridomyces roridus</name>
    <dbReference type="NCBI Taxonomy" id="1738132"/>
    <lineage>
        <taxon>Eukaryota</taxon>
        <taxon>Fungi</taxon>
        <taxon>Dikarya</taxon>
        <taxon>Basidiomycota</taxon>
        <taxon>Agaricomycotina</taxon>
        <taxon>Agaricomycetes</taxon>
        <taxon>Agaricomycetidae</taxon>
        <taxon>Agaricales</taxon>
        <taxon>Marasmiineae</taxon>
        <taxon>Mycenaceae</taxon>
        <taxon>Roridomyces</taxon>
    </lineage>
</organism>
<sequence length="228" mass="25618">MSRKELWAVPRLFQKLVNVDLAPTLIMAAGNITKLQVALFQTMSATQTQQVPTLPDQAAHFPSSWLVEYPEAVADRTLWNRENPTPDNVYRSQFNANWAATITTPYFKPTVEGVAIGPTFIRHYFGLEGCVIPIAALSTADTPAILFILAGPADGARNKEFYAYFHDQDRVEDIALCRVGRYASVDELYRKFYVDGCGPYYNPVDGGEDAERRVLDKCGYWVPEPDEE</sequence>
<dbReference type="Proteomes" id="UP001221142">
    <property type="component" value="Unassembled WGS sequence"/>
</dbReference>
<name>A0AAD7G2U3_9AGAR</name>
<comment type="caution">
    <text evidence="1">The sequence shown here is derived from an EMBL/GenBank/DDBJ whole genome shotgun (WGS) entry which is preliminary data.</text>
</comment>
<accession>A0AAD7G2U3</accession>
<evidence type="ECO:0000313" key="2">
    <source>
        <dbReference type="Proteomes" id="UP001221142"/>
    </source>
</evidence>
<protein>
    <submittedName>
        <fullName evidence="1">Uncharacterized protein</fullName>
    </submittedName>
</protein>
<evidence type="ECO:0000313" key="1">
    <source>
        <dbReference type="EMBL" id="KAJ7651102.1"/>
    </source>
</evidence>
<keyword evidence="2" id="KW-1185">Reference proteome</keyword>
<reference evidence="1" key="1">
    <citation type="submission" date="2023-03" db="EMBL/GenBank/DDBJ databases">
        <title>Massive genome expansion in bonnet fungi (Mycena s.s.) driven by repeated elements and novel gene families across ecological guilds.</title>
        <authorList>
            <consortium name="Lawrence Berkeley National Laboratory"/>
            <person name="Harder C.B."/>
            <person name="Miyauchi S."/>
            <person name="Viragh M."/>
            <person name="Kuo A."/>
            <person name="Thoen E."/>
            <person name="Andreopoulos B."/>
            <person name="Lu D."/>
            <person name="Skrede I."/>
            <person name="Drula E."/>
            <person name="Henrissat B."/>
            <person name="Morin E."/>
            <person name="Kohler A."/>
            <person name="Barry K."/>
            <person name="LaButti K."/>
            <person name="Morin E."/>
            <person name="Salamov A."/>
            <person name="Lipzen A."/>
            <person name="Mereny Z."/>
            <person name="Hegedus B."/>
            <person name="Baldrian P."/>
            <person name="Stursova M."/>
            <person name="Weitz H."/>
            <person name="Taylor A."/>
            <person name="Grigoriev I.V."/>
            <person name="Nagy L.G."/>
            <person name="Martin F."/>
            <person name="Kauserud H."/>
        </authorList>
    </citation>
    <scope>NUCLEOTIDE SEQUENCE</scope>
    <source>
        <strain evidence="1">9284</strain>
    </source>
</reference>